<dbReference type="AlphaFoldDB" id="A0A1A8MIM9"/>
<gene>
    <name evidence="2" type="primary">Nfu_g_1_002932</name>
</gene>
<feature type="signal peptide" evidence="1">
    <location>
        <begin position="1"/>
        <end position="28"/>
    </location>
</feature>
<feature type="non-terminal residue" evidence="2">
    <location>
        <position position="56"/>
    </location>
</feature>
<sequence length="56" mass="6094">QNPHHLCPGVFRHQTVAILLVLSGGCSSQWRLGAITSNCSVLTQHLPLELMVSQSQ</sequence>
<evidence type="ECO:0000256" key="1">
    <source>
        <dbReference type="SAM" id="SignalP"/>
    </source>
</evidence>
<accession>A0A1A8MIM9</accession>
<reference evidence="2" key="2">
    <citation type="submission" date="2016-06" db="EMBL/GenBank/DDBJ databases">
        <title>The genome of a short-lived fish provides insights into sex chromosome evolution and the genetic control of aging.</title>
        <authorList>
            <person name="Reichwald K."/>
            <person name="Felder M."/>
            <person name="Petzold A."/>
            <person name="Koch P."/>
            <person name="Groth M."/>
            <person name="Platzer M."/>
        </authorList>
    </citation>
    <scope>NUCLEOTIDE SEQUENCE</scope>
    <source>
        <tissue evidence="2">Brain</tissue>
    </source>
</reference>
<proteinExistence type="predicted"/>
<feature type="non-terminal residue" evidence="2">
    <location>
        <position position="1"/>
    </location>
</feature>
<protein>
    <submittedName>
        <fullName evidence="2">Uncharacterized protein</fullName>
    </submittedName>
</protein>
<dbReference type="EMBL" id="HAEF01015453">
    <property type="protein sequence ID" value="SBR56612.1"/>
    <property type="molecule type" value="Transcribed_RNA"/>
</dbReference>
<reference evidence="2" key="1">
    <citation type="submission" date="2016-05" db="EMBL/GenBank/DDBJ databases">
        <authorList>
            <person name="Lavstsen T."/>
            <person name="Jespersen J.S."/>
        </authorList>
    </citation>
    <scope>NUCLEOTIDE SEQUENCE</scope>
    <source>
        <tissue evidence="2">Brain</tissue>
    </source>
</reference>
<name>A0A1A8MIM9_9TELE</name>
<feature type="chain" id="PRO_5008374916" evidence="1">
    <location>
        <begin position="29"/>
        <end position="56"/>
    </location>
</feature>
<keyword evidence="1" id="KW-0732">Signal</keyword>
<organism evidence="2">
    <name type="scientific">Nothobranchius pienaari</name>
    <dbReference type="NCBI Taxonomy" id="704102"/>
    <lineage>
        <taxon>Eukaryota</taxon>
        <taxon>Metazoa</taxon>
        <taxon>Chordata</taxon>
        <taxon>Craniata</taxon>
        <taxon>Vertebrata</taxon>
        <taxon>Euteleostomi</taxon>
        <taxon>Actinopterygii</taxon>
        <taxon>Neopterygii</taxon>
        <taxon>Teleostei</taxon>
        <taxon>Neoteleostei</taxon>
        <taxon>Acanthomorphata</taxon>
        <taxon>Ovalentaria</taxon>
        <taxon>Atherinomorphae</taxon>
        <taxon>Cyprinodontiformes</taxon>
        <taxon>Nothobranchiidae</taxon>
        <taxon>Nothobranchius</taxon>
    </lineage>
</organism>
<evidence type="ECO:0000313" key="2">
    <source>
        <dbReference type="EMBL" id="SBR56612.1"/>
    </source>
</evidence>